<dbReference type="CDD" id="cd00777">
    <property type="entry name" value="AspRS_core"/>
    <property type="match status" value="1"/>
</dbReference>
<dbReference type="InterPro" id="IPR006195">
    <property type="entry name" value="aa-tRNA-synth_II"/>
</dbReference>
<feature type="region of interest" description="Aspartate" evidence="8">
    <location>
        <begin position="225"/>
        <end position="228"/>
    </location>
</feature>
<accession>A0A3M4QQZ5</accession>
<dbReference type="PANTHER" id="PTHR22594:SF5">
    <property type="entry name" value="ASPARTATE--TRNA LIGASE, MITOCHONDRIAL"/>
    <property type="match status" value="1"/>
</dbReference>
<dbReference type="GO" id="GO:0005737">
    <property type="term" value="C:cytoplasm"/>
    <property type="evidence" value="ECO:0007669"/>
    <property type="project" value="UniProtKB-SubCell"/>
</dbReference>
<evidence type="ECO:0000256" key="8">
    <source>
        <dbReference type="HAMAP-Rule" id="MF_00044"/>
    </source>
</evidence>
<dbReference type="InterPro" id="IPR004524">
    <property type="entry name" value="Asp-tRNA-ligase_1"/>
</dbReference>
<dbReference type="NCBIfam" id="TIGR00459">
    <property type="entry name" value="aspS_bact"/>
    <property type="match status" value="1"/>
</dbReference>
<dbReference type="AlphaFoldDB" id="A0A3M4QQZ5"/>
<dbReference type="Pfam" id="PF02938">
    <property type="entry name" value="GAD"/>
    <property type="match status" value="1"/>
</dbReference>
<evidence type="ECO:0000256" key="7">
    <source>
        <dbReference type="ARBA" id="ARBA00023146"/>
    </source>
</evidence>
<feature type="binding site" evidence="8">
    <location>
        <begin position="562"/>
        <end position="565"/>
    </location>
    <ligand>
        <name>ATP</name>
        <dbReference type="ChEBI" id="CHEBI:30616"/>
    </ligand>
</feature>
<feature type="site" description="Important for tRNA non-discrimination" evidence="8">
    <location>
        <position position="58"/>
    </location>
</feature>
<keyword evidence="3 8" id="KW-0436">Ligase</keyword>
<dbReference type="InterPro" id="IPR045864">
    <property type="entry name" value="aa-tRNA-synth_II/BPL/LPL"/>
</dbReference>
<evidence type="ECO:0000313" key="10">
    <source>
        <dbReference type="EMBL" id="RMQ92885.1"/>
    </source>
</evidence>
<feature type="binding site" evidence="8">
    <location>
        <position position="477"/>
    </location>
    <ligand>
        <name>L-aspartate</name>
        <dbReference type="ChEBI" id="CHEBI:29991"/>
    </ligand>
</feature>
<dbReference type="Proteomes" id="UP000277179">
    <property type="component" value="Unassembled WGS sequence"/>
</dbReference>
<comment type="subcellular location">
    <subcellularLocation>
        <location evidence="8">Cytoplasm</location>
    </subcellularLocation>
</comment>
<evidence type="ECO:0000256" key="6">
    <source>
        <dbReference type="ARBA" id="ARBA00022917"/>
    </source>
</evidence>
<dbReference type="NCBIfam" id="NF001750">
    <property type="entry name" value="PRK00476.1"/>
    <property type="match status" value="1"/>
</dbReference>
<name>A0A3M4QQZ5_9PSED</name>
<feature type="domain" description="Aminoacyl-transfer RNA synthetases class-II family profile" evidence="9">
    <location>
        <begin position="168"/>
        <end position="583"/>
    </location>
</feature>
<feature type="binding site" evidence="8">
    <location>
        <position position="510"/>
    </location>
    <ligand>
        <name>ATP</name>
        <dbReference type="ChEBI" id="CHEBI:30616"/>
    </ligand>
</feature>
<gene>
    <name evidence="8" type="primary">aspS</name>
    <name evidence="10" type="ORF">ALP97_04873</name>
</gene>
<dbReference type="GO" id="GO:0005524">
    <property type="term" value="F:ATP binding"/>
    <property type="evidence" value="ECO:0007669"/>
    <property type="project" value="UniProtKB-UniRule"/>
</dbReference>
<comment type="subunit">
    <text evidence="8">Homodimer.</text>
</comment>
<dbReference type="SUPFAM" id="SSF50249">
    <property type="entry name" value="Nucleic acid-binding proteins"/>
    <property type="match status" value="1"/>
</dbReference>
<keyword evidence="2 8" id="KW-0963">Cytoplasm</keyword>
<dbReference type="Gene3D" id="3.30.1360.30">
    <property type="entry name" value="GAD-like domain"/>
    <property type="match status" value="1"/>
</dbReference>
<keyword evidence="5 8" id="KW-0067">ATP-binding</keyword>
<evidence type="ECO:0000256" key="3">
    <source>
        <dbReference type="ARBA" id="ARBA00022598"/>
    </source>
</evidence>
<dbReference type="InterPro" id="IPR004365">
    <property type="entry name" value="NA-bd_OB_tRNA"/>
</dbReference>
<dbReference type="EMBL" id="RBRL01000029">
    <property type="protein sequence ID" value="RMQ92885.1"/>
    <property type="molecule type" value="Genomic_DNA"/>
</dbReference>
<dbReference type="HAMAP" id="MF_00044">
    <property type="entry name" value="Asp_tRNA_synth_type1"/>
    <property type="match status" value="1"/>
</dbReference>
<protein>
    <recommendedName>
        <fullName evidence="8">Aspartate--tRNA(Asp/Asn) ligase</fullName>
        <ecNumber evidence="8">6.1.1.23</ecNumber>
    </recommendedName>
    <alternativeName>
        <fullName evidence="8">Aspartyl-tRNA synthetase</fullName>
        <shortName evidence="8">AspRS</shortName>
    </alternativeName>
    <alternativeName>
        <fullName evidence="8">Non-discriminating aspartyl-tRNA synthetase</fullName>
        <shortName evidence="8">ND-AspRS</shortName>
    </alternativeName>
</protein>
<comment type="catalytic activity">
    <reaction evidence="8">
        <text>tRNA(Asx) + L-aspartate + ATP = L-aspartyl-tRNA(Asx) + AMP + diphosphate</text>
        <dbReference type="Rhea" id="RHEA:18349"/>
        <dbReference type="Rhea" id="RHEA-COMP:9710"/>
        <dbReference type="Rhea" id="RHEA-COMP:9711"/>
        <dbReference type="ChEBI" id="CHEBI:29991"/>
        <dbReference type="ChEBI" id="CHEBI:30616"/>
        <dbReference type="ChEBI" id="CHEBI:33019"/>
        <dbReference type="ChEBI" id="CHEBI:78442"/>
        <dbReference type="ChEBI" id="CHEBI:78516"/>
        <dbReference type="ChEBI" id="CHEBI:456215"/>
        <dbReference type="EC" id="6.1.1.23"/>
    </reaction>
</comment>
<dbReference type="GO" id="GO:0006422">
    <property type="term" value="P:aspartyl-tRNA aminoacylation"/>
    <property type="evidence" value="ECO:0007669"/>
    <property type="project" value="UniProtKB-UniRule"/>
</dbReference>
<sequence>MIRPLLNCTVTRRASTEFRITRSETTTMMRSHYCGQLNETLDGQEITLCGWVHRRRDHGGVIFLDIRDRDGLAQVVFDPDRAESFAAADRVRSEYVVKITGKVRLRPAGAVNANMASGAIEVLGYELEVLNESETPPFPLNEYSDVGEETRLRYRFLDLRRPEMAEKLRLRSRMTTSIRRFLDENGFLDVETPILTRATPEGARDYLVPSRTHAGSFFALPQSPQLFKQLLMVAGFDRYYQIAKCFRDEDLRADRQPEFTQIDIETSFLDEKEIMGLTEQMIRNLFKEVLDLEFGEFPHMTFEEAMRRYGSDKPDLRIPLELVDVADQLKEVDFKVFSGPANDPKCRIAALRVPGGASMPRKQIDDYTKFVGIYGAKGLAYIKVNERANGVDGLQSPIVKNIPLDNLNAILDRVGAVDGDIVFFGADKAKIVSEALGALRIKLGHDLDLLTCKWAPMWVVDFPMFEENDDGSFSALHHPFTAPKCSPEELEANPAGALSRAYDMVLNGTELGGGSIRIHRKEMQQAVFRLLGINEAEQEEKFGFLLDALKYGAPPHGGLAFGLDRLVMLMTGAQSIREVIAFPKTQSAADVMTQAPGVVDAKALRELHIRLRETPKAE</sequence>
<dbReference type="InterPro" id="IPR012340">
    <property type="entry name" value="NA-bd_OB-fold"/>
</dbReference>
<dbReference type="InterPro" id="IPR004115">
    <property type="entry name" value="GAD-like_sf"/>
</dbReference>
<dbReference type="GO" id="GO:0003676">
    <property type="term" value="F:nucleic acid binding"/>
    <property type="evidence" value="ECO:0007669"/>
    <property type="project" value="InterPro"/>
</dbReference>
<dbReference type="InterPro" id="IPR047090">
    <property type="entry name" value="AspRS_core"/>
</dbReference>
<evidence type="ECO:0000259" key="9">
    <source>
        <dbReference type="PROSITE" id="PS50862"/>
    </source>
</evidence>
<dbReference type="CDD" id="cd04317">
    <property type="entry name" value="EcAspRS_like_N"/>
    <property type="match status" value="1"/>
</dbReference>
<comment type="caution">
    <text evidence="10">The sequence shown here is derived from an EMBL/GenBank/DDBJ whole genome shotgun (WGS) entry which is preliminary data.</text>
</comment>
<dbReference type="InterPro" id="IPR029351">
    <property type="entry name" value="GAD_dom"/>
</dbReference>
<feature type="binding site" evidence="8">
    <location>
        <begin position="247"/>
        <end position="249"/>
    </location>
    <ligand>
        <name>ATP</name>
        <dbReference type="ChEBI" id="CHEBI:30616"/>
    </ligand>
</feature>
<dbReference type="SUPFAM" id="SSF55261">
    <property type="entry name" value="GAD domain-like"/>
    <property type="match status" value="1"/>
</dbReference>
<dbReference type="Gene3D" id="2.40.50.140">
    <property type="entry name" value="Nucleic acid-binding proteins"/>
    <property type="match status" value="1"/>
</dbReference>
<keyword evidence="4 8" id="KW-0547">Nucleotide-binding</keyword>
<feature type="binding site" evidence="8">
    <location>
        <position position="201"/>
    </location>
    <ligand>
        <name>L-aspartate</name>
        <dbReference type="ChEBI" id="CHEBI:29991"/>
    </ligand>
</feature>
<dbReference type="Pfam" id="PF00152">
    <property type="entry name" value="tRNA-synt_2"/>
    <property type="match status" value="1"/>
</dbReference>
<evidence type="ECO:0000313" key="11">
    <source>
        <dbReference type="Proteomes" id="UP000277179"/>
    </source>
</evidence>
<feature type="binding site" evidence="8">
    <location>
        <position position="517"/>
    </location>
    <ligand>
        <name>L-aspartate</name>
        <dbReference type="ChEBI" id="CHEBI:29991"/>
    </ligand>
</feature>
<dbReference type="InterPro" id="IPR004364">
    <property type="entry name" value="Aa-tRNA-synt_II"/>
</dbReference>
<dbReference type="InterPro" id="IPR002312">
    <property type="entry name" value="Asp/Asn-tRNA-synth_IIb"/>
</dbReference>
<evidence type="ECO:0000256" key="4">
    <source>
        <dbReference type="ARBA" id="ARBA00022741"/>
    </source>
</evidence>
<feature type="binding site" evidence="8">
    <location>
        <position position="256"/>
    </location>
    <ligand>
        <name>ATP</name>
        <dbReference type="ChEBI" id="CHEBI:30616"/>
    </ligand>
</feature>
<dbReference type="EC" id="6.1.1.23" evidence="8"/>
<feature type="site" description="Important for tRNA non-discrimination" evidence="8">
    <location>
        <position position="109"/>
    </location>
</feature>
<evidence type="ECO:0000256" key="5">
    <source>
        <dbReference type="ARBA" id="ARBA00022840"/>
    </source>
</evidence>
<dbReference type="Pfam" id="PF01336">
    <property type="entry name" value="tRNA_anti-codon"/>
    <property type="match status" value="1"/>
</dbReference>
<keyword evidence="7 8" id="KW-0030">Aminoacyl-tRNA synthetase</keyword>
<dbReference type="GO" id="GO:0004815">
    <property type="term" value="F:aspartate-tRNA ligase activity"/>
    <property type="evidence" value="ECO:0007669"/>
    <property type="project" value="UniProtKB-UniRule"/>
</dbReference>
<dbReference type="PANTHER" id="PTHR22594">
    <property type="entry name" value="ASPARTYL/LYSYL-TRNA SYNTHETASE"/>
    <property type="match status" value="1"/>
</dbReference>
<dbReference type="PRINTS" id="PR01042">
    <property type="entry name" value="TRNASYNTHASP"/>
</dbReference>
<reference evidence="10 11" key="1">
    <citation type="submission" date="2018-08" db="EMBL/GenBank/DDBJ databases">
        <title>Recombination of ecologically and evolutionarily significant loci maintains genetic cohesion in the Pseudomonas syringae species complex.</title>
        <authorList>
            <person name="Dillon M."/>
            <person name="Thakur S."/>
            <person name="Almeida R.N.D."/>
            <person name="Weir B.S."/>
            <person name="Guttman D.S."/>
        </authorList>
    </citation>
    <scope>NUCLEOTIDE SEQUENCE [LARGE SCALE GENOMIC DNA]</scope>
    <source>
        <strain evidence="10 11">ICMP 11288</strain>
    </source>
</reference>
<evidence type="ECO:0000256" key="1">
    <source>
        <dbReference type="ARBA" id="ARBA00006303"/>
    </source>
</evidence>
<dbReference type="PROSITE" id="PS50862">
    <property type="entry name" value="AA_TRNA_LIGASE_II"/>
    <property type="match status" value="1"/>
</dbReference>
<proteinExistence type="inferred from homology"/>
<dbReference type="InterPro" id="IPR047089">
    <property type="entry name" value="Asp-tRNA-ligase_1_N"/>
</dbReference>
<organism evidence="10 11">
    <name type="scientific">Pseudomonas salomonii</name>
    <dbReference type="NCBI Taxonomy" id="191391"/>
    <lineage>
        <taxon>Bacteria</taxon>
        <taxon>Pseudomonadati</taxon>
        <taxon>Pseudomonadota</taxon>
        <taxon>Gammaproteobacteria</taxon>
        <taxon>Pseudomonadales</taxon>
        <taxon>Pseudomonadaceae</taxon>
        <taxon>Pseudomonas</taxon>
    </lineage>
</organism>
<evidence type="ECO:0000256" key="2">
    <source>
        <dbReference type="ARBA" id="ARBA00022490"/>
    </source>
</evidence>
<comment type="similarity">
    <text evidence="1 8">Belongs to the class-II aminoacyl-tRNA synthetase family. Type 1 subfamily.</text>
</comment>
<dbReference type="Gene3D" id="3.30.930.10">
    <property type="entry name" value="Bira Bifunctional Protein, Domain 2"/>
    <property type="match status" value="1"/>
</dbReference>
<feature type="binding site" evidence="8">
    <location>
        <position position="247"/>
    </location>
    <ligand>
        <name>L-aspartate</name>
        <dbReference type="ChEBI" id="CHEBI:29991"/>
    </ligand>
</feature>
<dbReference type="GO" id="GO:0050560">
    <property type="term" value="F:aspartate-tRNA(Asn) ligase activity"/>
    <property type="evidence" value="ECO:0007669"/>
    <property type="project" value="UniProtKB-EC"/>
</dbReference>
<dbReference type="SUPFAM" id="SSF55681">
    <property type="entry name" value="Class II aaRS and biotin synthetases"/>
    <property type="match status" value="1"/>
</dbReference>
<comment type="function">
    <text evidence="8">Aspartyl-tRNA synthetase with relaxed tRNA specificity since it is able to aspartylate not only its cognate tRNA(Asp) but also tRNA(Asn). Reaction proceeds in two steps: L-aspartate is first activated by ATP to form Asp-AMP and then transferred to the acceptor end of tRNA(Asp/Asn).</text>
</comment>
<keyword evidence="6 8" id="KW-0648">Protein biosynthesis</keyword>